<dbReference type="InterPro" id="IPR011993">
    <property type="entry name" value="PH-like_dom_sf"/>
</dbReference>
<feature type="compositionally biased region" description="Basic and acidic residues" evidence="5">
    <location>
        <begin position="405"/>
        <end position="414"/>
    </location>
</feature>
<keyword evidence="4 6" id="KW-0472">Membrane</keyword>
<evidence type="ECO:0000256" key="6">
    <source>
        <dbReference type="SAM" id="Phobius"/>
    </source>
</evidence>
<reference evidence="8" key="1">
    <citation type="submission" date="2021-02" db="EMBL/GenBank/DDBJ databases">
        <authorList>
            <person name="Nowell W R."/>
        </authorList>
    </citation>
    <scope>NUCLEOTIDE SEQUENCE</scope>
</reference>
<protein>
    <recommendedName>
        <fullName evidence="7">VASt domain-containing protein</fullName>
    </recommendedName>
</protein>
<dbReference type="InterPro" id="IPR051482">
    <property type="entry name" value="Cholesterol_transport"/>
</dbReference>
<dbReference type="InterPro" id="IPR004182">
    <property type="entry name" value="GRAM"/>
</dbReference>
<dbReference type="Proteomes" id="UP000663845">
    <property type="component" value="Unassembled WGS sequence"/>
</dbReference>
<comment type="subcellular location">
    <subcellularLocation>
        <location evidence="1">Membrane</location>
        <topology evidence="1">Single-pass membrane protein</topology>
    </subcellularLocation>
</comment>
<dbReference type="PANTHER" id="PTHR23319">
    <property type="entry name" value="GRAM DOMAIN CONTAINING 1B, ISOFORM E"/>
    <property type="match status" value="1"/>
</dbReference>
<dbReference type="GO" id="GO:0032366">
    <property type="term" value="P:intracellular sterol transport"/>
    <property type="evidence" value="ECO:0007669"/>
    <property type="project" value="TreeGrafter"/>
</dbReference>
<dbReference type="Pfam" id="PF16016">
    <property type="entry name" value="VASt"/>
    <property type="match status" value="1"/>
</dbReference>
<feature type="region of interest" description="Disordered" evidence="5">
    <location>
        <begin position="652"/>
        <end position="742"/>
    </location>
</feature>
<organism evidence="8 9">
    <name type="scientific">Adineta steineri</name>
    <dbReference type="NCBI Taxonomy" id="433720"/>
    <lineage>
        <taxon>Eukaryota</taxon>
        <taxon>Metazoa</taxon>
        <taxon>Spiralia</taxon>
        <taxon>Gnathifera</taxon>
        <taxon>Rotifera</taxon>
        <taxon>Eurotatoria</taxon>
        <taxon>Bdelloidea</taxon>
        <taxon>Adinetida</taxon>
        <taxon>Adinetidae</taxon>
        <taxon>Adineta</taxon>
    </lineage>
</organism>
<comment type="caution">
    <text evidence="8">The sequence shown here is derived from an EMBL/GenBank/DDBJ whole genome shotgun (WGS) entry which is preliminary data.</text>
</comment>
<dbReference type="GO" id="GO:0005886">
    <property type="term" value="C:plasma membrane"/>
    <property type="evidence" value="ECO:0007669"/>
    <property type="project" value="TreeGrafter"/>
</dbReference>
<dbReference type="PANTHER" id="PTHR23319:SF4">
    <property type="entry name" value="GRAM DOMAIN CONTAINING 1B, ISOFORM E"/>
    <property type="match status" value="1"/>
</dbReference>
<dbReference type="InterPro" id="IPR031968">
    <property type="entry name" value="VASt"/>
</dbReference>
<feature type="compositionally biased region" description="Low complexity" evidence="5">
    <location>
        <begin position="718"/>
        <end position="742"/>
    </location>
</feature>
<feature type="transmembrane region" description="Helical" evidence="6">
    <location>
        <begin position="748"/>
        <end position="768"/>
    </location>
</feature>
<dbReference type="AlphaFoldDB" id="A0A813UZL5"/>
<proteinExistence type="predicted"/>
<evidence type="ECO:0000259" key="7">
    <source>
        <dbReference type="PROSITE" id="PS51778"/>
    </source>
</evidence>
<feature type="compositionally biased region" description="Polar residues" evidence="5">
    <location>
        <begin position="691"/>
        <end position="704"/>
    </location>
</feature>
<feature type="region of interest" description="Disordered" evidence="5">
    <location>
        <begin position="360"/>
        <end position="425"/>
    </location>
</feature>
<feature type="compositionally biased region" description="Polar residues" evidence="5">
    <location>
        <begin position="366"/>
        <end position="386"/>
    </location>
</feature>
<feature type="domain" description="VASt" evidence="7">
    <location>
        <begin position="482"/>
        <end position="653"/>
    </location>
</feature>
<evidence type="ECO:0000256" key="2">
    <source>
        <dbReference type="ARBA" id="ARBA00022692"/>
    </source>
</evidence>
<dbReference type="Gene3D" id="2.30.29.30">
    <property type="entry name" value="Pleckstrin-homology domain (PH domain)/Phosphotyrosine-binding domain (PTB)"/>
    <property type="match status" value="1"/>
</dbReference>
<dbReference type="PROSITE" id="PS51778">
    <property type="entry name" value="VAST"/>
    <property type="match status" value="1"/>
</dbReference>
<evidence type="ECO:0000313" key="9">
    <source>
        <dbReference type="Proteomes" id="UP000663845"/>
    </source>
</evidence>
<sequence>MDTIRLFLRSNSFRNSPIKPDGNSRNSSITSNFIDIDNDTLIENEIRRNSSNEKFKSFLSTHTKSSSLSSRSPNRYSQVETCSGLSIPLSNNTNIVASASESISNARSFTLNDNHQIKPRRHSWTTGEQKIHHVSSSIKRSKSHYYSERMKKYSKDKKRRRTIQINRSSKSVSFPISSNNNSPLYPRTSIQTRSVKTTATNAFLTAASIFKYWPFQSTYRQRNEEFRKIFKDLPTDERLIVDYSCAWQKEILIQGRMYISQNYLCFHANFLKWETSLCLKFKDIGAITREKTAKVIPNAIEVKSQKNEKYFFASFATRDKSYGLIYRIWQMTVTDQSISSQQLWGLIRESYGNDVDMVTDEEDTQQKPSTNSTPERTSPKQQIKNTTSDKYDRIKKPESVCSKSSKKDETDDHSSLSSRGDEDLDEDVGIIPIGEEANTNTLIRQPPPPPPPPININSFTSMDISPERNYLTTCPCPCQSHLATKLIDRTYSTSVERLFDYIFDDRDFLAAYHASRRIKDFHAGEWTVNKETGKRERLCTYKVDVAAVFGATTICSNEKQVIDCELSKSHYIIDTEVRNEGIKYADTFFVASRYCIVQIGANKSHLKVTCEVRYVKSVMMIIKSFIEKNAMAALQDSFTDLNNRIEISTSSVKRIEHETSNKQRSSSITNNHEKDKTNQSTNMPKKKYSRKQQLNELDTSIDDSPTNKHRKIIQDDFNNNNNNQNSNSIVSSSSDKTSSSRSSTESTLIPFIIIIMLILLIVNIFLCFKLNEIDRMTDNLVQNYPLWSNGFTYPKQENEWSILLKRQEEYYQTKLNGLHSILSSTHNALLNVTDALNELSKLSSGSNKNAPINRLHSS</sequence>
<dbReference type="GO" id="GO:0032934">
    <property type="term" value="F:sterol binding"/>
    <property type="evidence" value="ECO:0007669"/>
    <property type="project" value="TreeGrafter"/>
</dbReference>
<dbReference type="GO" id="GO:0120015">
    <property type="term" value="F:sterol transfer activity"/>
    <property type="evidence" value="ECO:0007669"/>
    <property type="project" value="TreeGrafter"/>
</dbReference>
<dbReference type="CDD" id="cd13220">
    <property type="entry name" value="PH-GRAM_GRAMDC"/>
    <property type="match status" value="1"/>
</dbReference>
<keyword evidence="3 6" id="KW-1133">Transmembrane helix</keyword>
<dbReference type="GO" id="GO:0005789">
    <property type="term" value="C:endoplasmic reticulum membrane"/>
    <property type="evidence" value="ECO:0007669"/>
    <property type="project" value="UniProtKB-ARBA"/>
</dbReference>
<evidence type="ECO:0000256" key="3">
    <source>
        <dbReference type="ARBA" id="ARBA00022989"/>
    </source>
</evidence>
<accession>A0A813UZL5</accession>
<evidence type="ECO:0000313" key="8">
    <source>
        <dbReference type="EMBL" id="CAF0830524.1"/>
    </source>
</evidence>
<keyword evidence="2 6" id="KW-0812">Transmembrane</keyword>
<evidence type="ECO:0000256" key="1">
    <source>
        <dbReference type="ARBA" id="ARBA00004167"/>
    </source>
</evidence>
<dbReference type="Pfam" id="PF02893">
    <property type="entry name" value="GRAM"/>
    <property type="match status" value="1"/>
</dbReference>
<name>A0A813UZL5_9BILA</name>
<dbReference type="SMART" id="SM00568">
    <property type="entry name" value="GRAM"/>
    <property type="match status" value="1"/>
</dbReference>
<feature type="compositionally biased region" description="Basic and acidic residues" evidence="5">
    <location>
        <begin position="387"/>
        <end position="398"/>
    </location>
</feature>
<dbReference type="GO" id="GO:0140268">
    <property type="term" value="C:endoplasmic reticulum-plasma membrane contact site"/>
    <property type="evidence" value="ECO:0007669"/>
    <property type="project" value="TreeGrafter"/>
</dbReference>
<evidence type="ECO:0000256" key="4">
    <source>
        <dbReference type="ARBA" id="ARBA00023136"/>
    </source>
</evidence>
<dbReference type="EMBL" id="CAJNOG010000043">
    <property type="protein sequence ID" value="CAF0830524.1"/>
    <property type="molecule type" value="Genomic_DNA"/>
</dbReference>
<evidence type="ECO:0000256" key="5">
    <source>
        <dbReference type="SAM" id="MobiDB-lite"/>
    </source>
</evidence>
<gene>
    <name evidence="8" type="ORF">JYZ213_LOCUS6810</name>
</gene>